<dbReference type="AlphaFoldDB" id="A0A3G9J232"/>
<keyword evidence="2 5" id="KW-0547">Nucleotide-binding</keyword>
<dbReference type="SMART" id="SM00220">
    <property type="entry name" value="S_TKc"/>
    <property type="match status" value="1"/>
</dbReference>
<dbReference type="PANTHER" id="PTHR43289:SF34">
    <property type="entry name" value="SERINE_THREONINE-PROTEIN KINASE YBDM-RELATED"/>
    <property type="match status" value="1"/>
</dbReference>
<dbReference type="PROSITE" id="PS00107">
    <property type="entry name" value="PROTEIN_KINASE_ATP"/>
    <property type="match status" value="1"/>
</dbReference>
<dbReference type="Proteomes" id="UP000275368">
    <property type="component" value="Chromosome"/>
</dbReference>
<evidence type="ECO:0000256" key="1">
    <source>
        <dbReference type="ARBA" id="ARBA00022679"/>
    </source>
</evidence>
<dbReference type="InterPro" id="IPR008271">
    <property type="entry name" value="Ser/Thr_kinase_AS"/>
</dbReference>
<dbReference type="SUPFAM" id="SSF56112">
    <property type="entry name" value="Protein kinase-like (PK-like)"/>
    <property type="match status" value="1"/>
</dbReference>
<proteinExistence type="predicted"/>
<dbReference type="Gene3D" id="3.30.200.20">
    <property type="entry name" value="Phosphorylase Kinase, domain 1"/>
    <property type="match status" value="1"/>
</dbReference>
<evidence type="ECO:0000256" key="2">
    <source>
        <dbReference type="ARBA" id="ARBA00022741"/>
    </source>
</evidence>
<dbReference type="InterPro" id="IPR000719">
    <property type="entry name" value="Prot_kinase_dom"/>
</dbReference>
<evidence type="ECO:0000256" key="3">
    <source>
        <dbReference type="ARBA" id="ARBA00022777"/>
    </source>
</evidence>
<keyword evidence="3" id="KW-0418">Kinase</keyword>
<dbReference type="PANTHER" id="PTHR43289">
    <property type="entry name" value="MITOGEN-ACTIVATED PROTEIN KINASE KINASE KINASE 20-RELATED"/>
    <property type="match status" value="1"/>
</dbReference>
<dbReference type="InterPro" id="IPR011009">
    <property type="entry name" value="Kinase-like_dom_sf"/>
</dbReference>
<dbReference type="GO" id="GO:0004674">
    <property type="term" value="F:protein serine/threonine kinase activity"/>
    <property type="evidence" value="ECO:0007669"/>
    <property type="project" value="TreeGrafter"/>
</dbReference>
<dbReference type="Gene3D" id="1.10.510.10">
    <property type="entry name" value="Transferase(Phosphotransferase) domain 1"/>
    <property type="match status" value="1"/>
</dbReference>
<keyword evidence="9" id="KW-1185">Reference proteome</keyword>
<dbReference type="KEGG" id="pbk:Back11_12460"/>
<dbReference type="InterPro" id="IPR017441">
    <property type="entry name" value="Protein_kinase_ATP_BS"/>
</dbReference>
<sequence>MTLEHTGYDNGTIIGERYRIVGLIGQGGMGEVYAVEDLRLQGKLRALKVNRGTVKDGVYSAEEAGLLMRLNHPHLPLITDYFSANEAGHEILIMDYIDGLTLKSHLSENGGVMQLSAVLEIGIQLCDALGYLHAQHPPIIHRDLKPTNVMMERSGFVRLIDFGIARRYKRGQSQDTVSLGTPGFAAPEQEGQQQSDARTDVFGLGALLYYLLSGGSLRMNSAAAPTRLLPHLPAPFNAVLARMVDPLPEFRYSSMEETKLALANCLVQFQGYSAALAASAPMAKKQQRIVVASLSAGSGATFVSITLLHLLGLRGIDCAGVEHPELEPEWNALLNLSEQASAESRRPLDSRYRRSALPTLPITWHALHPFHSRDDAEQALKYRLMMDSLQQSIVVTDLSSKWTSKEVENEVLQADVLLFVVDPFPAKWSLQRMKAVQSICFERNKHHRSTLWIANKDQRFQTRVEWLAMIPAKPILTIPMLPSEEWVDQMWEGKWATAHKRWLPTLERAFQPIFDKVFA</sequence>
<evidence type="ECO:0000256" key="4">
    <source>
        <dbReference type="ARBA" id="ARBA00022840"/>
    </source>
</evidence>
<dbReference type="RefSeq" id="WP_164522689.1">
    <property type="nucleotide sequence ID" value="NZ_AP019308.1"/>
</dbReference>
<dbReference type="PROSITE" id="PS00108">
    <property type="entry name" value="PROTEIN_KINASE_ST"/>
    <property type="match status" value="1"/>
</dbReference>
<evidence type="ECO:0000259" key="7">
    <source>
        <dbReference type="PROSITE" id="PS50011"/>
    </source>
</evidence>
<feature type="region of interest" description="Disordered" evidence="6">
    <location>
        <begin position="173"/>
        <end position="195"/>
    </location>
</feature>
<keyword evidence="1" id="KW-0808">Transferase</keyword>
<dbReference type="EMBL" id="AP019308">
    <property type="protein sequence ID" value="BBH19901.1"/>
    <property type="molecule type" value="Genomic_DNA"/>
</dbReference>
<dbReference type="Pfam" id="PF00069">
    <property type="entry name" value="Pkinase"/>
    <property type="match status" value="1"/>
</dbReference>
<protein>
    <recommendedName>
        <fullName evidence="7">Protein kinase domain-containing protein</fullName>
    </recommendedName>
</protein>
<evidence type="ECO:0000313" key="9">
    <source>
        <dbReference type="Proteomes" id="UP000275368"/>
    </source>
</evidence>
<organism evidence="8 9">
    <name type="scientific">Paenibacillus baekrokdamisoli</name>
    <dbReference type="NCBI Taxonomy" id="1712516"/>
    <lineage>
        <taxon>Bacteria</taxon>
        <taxon>Bacillati</taxon>
        <taxon>Bacillota</taxon>
        <taxon>Bacilli</taxon>
        <taxon>Bacillales</taxon>
        <taxon>Paenibacillaceae</taxon>
        <taxon>Paenibacillus</taxon>
    </lineage>
</organism>
<feature type="domain" description="Protein kinase" evidence="7">
    <location>
        <begin position="18"/>
        <end position="263"/>
    </location>
</feature>
<keyword evidence="4 5" id="KW-0067">ATP-binding</keyword>
<accession>A0A3G9J232</accession>
<reference evidence="8 9" key="1">
    <citation type="submission" date="2018-11" db="EMBL/GenBank/DDBJ databases">
        <title>Complete genome sequence of Paenibacillus baekrokdamisoli strain KCTC 33723.</title>
        <authorList>
            <person name="Kang S.W."/>
            <person name="Lee K.C."/>
            <person name="Kim K.K."/>
            <person name="Kim J.S."/>
            <person name="Kim D.S."/>
            <person name="Ko S.H."/>
            <person name="Yang S.H."/>
            <person name="Lee J.S."/>
        </authorList>
    </citation>
    <scope>NUCLEOTIDE SEQUENCE [LARGE SCALE GENOMIC DNA]</scope>
    <source>
        <strain evidence="8 9">KCTC 33723</strain>
    </source>
</reference>
<evidence type="ECO:0000313" key="8">
    <source>
        <dbReference type="EMBL" id="BBH19901.1"/>
    </source>
</evidence>
<dbReference type="CDD" id="cd14014">
    <property type="entry name" value="STKc_PknB_like"/>
    <property type="match status" value="1"/>
</dbReference>
<dbReference type="GO" id="GO:0005524">
    <property type="term" value="F:ATP binding"/>
    <property type="evidence" value="ECO:0007669"/>
    <property type="project" value="UniProtKB-UniRule"/>
</dbReference>
<evidence type="ECO:0000256" key="5">
    <source>
        <dbReference type="PROSITE-ProRule" id="PRU10141"/>
    </source>
</evidence>
<name>A0A3G9J232_9BACL</name>
<feature type="binding site" evidence="5">
    <location>
        <position position="48"/>
    </location>
    <ligand>
        <name>ATP</name>
        <dbReference type="ChEBI" id="CHEBI:30616"/>
    </ligand>
</feature>
<gene>
    <name evidence="8" type="ORF">Back11_12460</name>
</gene>
<evidence type="ECO:0000256" key="6">
    <source>
        <dbReference type="SAM" id="MobiDB-lite"/>
    </source>
</evidence>
<dbReference type="PROSITE" id="PS50011">
    <property type="entry name" value="PROTEIN_KINASE_DOM"/>
    <property type="match status" value="1"/>
</dbReference>